<dbReference type="RefSeq" id="WP_090253301.1">
    <property type="nucleotide sequence ID" value="NZ_FOAA01000008.1"/>
</dbReference>
<evidence type="ECO:0000313" key="2">
    <source>
        <dbReference type="Proteomes" id="UP000199256"/>
    </source>
</evidence>
<dbReference type="OrthoDB" id="5791126at2"/>
<dbReference type="Pfam" id="PF06097">
    <property type="entry name" value="DUF945"/>
    <property type="match status" value="1"/>
</dbReference>
<accession>A0A1H7LUE6</accession>
<protein>
    <recommendedName>
        <fullName evidence="3">DUF945 family protein</fullName>
    </recommendedName>
</protein>
<keyword evidence="2" id="KW-1185">Reference proteome</keyword>
<dbReference type="STRING" id="1396821.SAMN05444515_10834"/>
<dbReference type="AlphaFoldDB" id="A0A1H7LUE6"/>
<proteinExistence type="predicted"/>
<evidence type="ECO:0000313" key="1">
    <source>
        <dbReference type="EMBL" id="SEL01947.1"/>
    </source>
</evidence>
<dbReference type="Proteomes" id="UP000199256">
    <property type="component" value="Unassembled WGS sequence"/>
</dbReference>
<organism evidence="1 2">
    <name type="scientific">Ectothiorhodospira marina</name>
    <dbReference type="NCBI Taxonomy" id="1396821"/>
    <lineage>
        <taxon>Bacteria</taxon>
        <taxon>Pseudomonadati</taxon>
        <taxon>Pseudomonadota</taxon>
        <taxon>Gammaproteobacteria</taxon>
        <taxon>Chromatiales</taxon>
        <taxon>Ectothiorhodospiraceae</taxon>
        <taxon>Ectothiorhodospira</taxon>
    </lineage>
</organism>
<dbReference type="InterPro" id="IPR010352">
    <property type="entry name" value="DUF945"/>
</dbReference>
<sequence length="488" mass="54991">MSATSSSTPSPRHRRKALLILALLLALAVIVVGANHQVHRAAEDQVESTLQRWRDQPPDVPGVHLRWADYDRDSGDLQYRIRYIPEENSVPWQMLADLQGTDSPTLETSGTAQITTRGLMGLLGTIARVEGGLMVSDTWRSLLPDFEGDEWLRYHMNVDTRGRHHLALAGRGYEGRILDDRGEGTGETAWQPWSLEARLASEDRLADLDASLPRLWLREENSALDALVEDLNLHLEDITLDQGLTMIGASALSMQQLSVEDPGGTLVLRDMALNWNNHREDDRLRDWMDLSLGYMSLNGDRILDQARLQLNSDLSFEALQDLMAVSDTLNLEDDLSLSEAKRLEQAMTSLLRRGGEIKLERLSLTQEAHGTIEGHATLGLDENAEFNPGGGLHQWDTLYGDVRFTLDEPLIQALMARSIRAQWPHINEAQLDKRVKAQWREWSAILGMMPFVTEWEDQRITLALELEAGVLKAEGRQVMNLRDLMGMF</sequence>
<name>A0A1H7LUE6_9GAMM</name>
<reference evidence="2" key="1">
    <citation type="submission" date="2016-10" db="EMBL/GenBank/DDBJ databases">
        <authorList>
            <person name="Varghese N."/>
            <person name="Submissions S."/>
        </authorList>
    </citation>
    <scope>NUCLEOTIDE SEQUENCE [LARGE SCALE GENOMIC DNA]</scope>
    <source>
        <strain evidence="2">DSM 241</strain>
    </source>
</reference>
<evidence type="ECO:0008006" key="3">
    <source>
        <dbReference type="Google" id="ProtNLM"/>
    </source>
</evidence>
<gene>
    <name evidence="1" type="ORF">SAMN05444515_10834</name>
</gene>
<dbReference type="EMBL" id="FOAA01000008">
    <property type="protein sequence ID" value="SEL01947.1"/>
    <property type="molecule type" value="Genomic_DNA"/>
</dbReference>